<proteinExistence type="predicted"/>
<protein>
    <submittedName>
        <fullName evidence="1">Uncharacterized protein</fullName>
    </submittedName>
</protein>
<dbReference type="Proteomes" id="UP000759590">
    <property type="component" value="Unassembled WGS sequence"/>
</dbReference>
<evidence type="ECO:0000313" key="1">
    <source>
        <dbReference type="EMBL" id="MBS4947946.1"/>
    </source>
</evidence>
<gene>
    <name evidence="1" type="ORF">KHZ51_04415</name>
</gene>
<reference evidence="1" key="1">
    <citation type="submission" date="2021-02" db="EMBL/GenBank/DDBJ databases">
        <title>Infant gut strain persistence is associated with maternal origin, phylogeny, and functional potential including surface adhesion and iron acquisition.</title>
        <authorList>
            <person name="Lou Y.C."/>
        </authorList>
    </citation>
    <scope>NUCLEOTIDE SEQUENCE</scope>
    <source>
        <strain evidence="1">L3_114_025G1_dasL3_114_025G1_concoct_29</strain>
    </source>
</reference>
<dbReference type="EMBL" id="JAGZLW010000013">
    <property type="protein sequence ID" value="MBS4947946.1"/>
    <property type="molecule type" value="Genomic_DNA"/>
</dbReference>
<sequence>PKNSKRDTIKVFKPIVKRKEKNMAQKAHSLSHTKWHFSITLCSPLSINEKSSIINIEVAYHIRITKKFKKWQYLLTRLS</sequence>
<name>A0A942XBL6_STRMT</name>
<organism evidence="1 2">
    <name type="scientific">Streptococcus mitis</name>
    <dbReference type="NCBI Taxonomy" id="28037"/>
    <lineage>
        <taxon>Bacteria</taxon>
        <taxon>Bacillati</taxon>
        <taxon>Bacillota</taxon>
        <taxon>Bacilli</taxon>
        <taxon>Lactobacillales</taxon>
        <taxon>Streptococcaceae</taxon>
        <taxon>Streptococcus</taxon>
        <taxon>Streptococcus mitis group</taxon>
    </lineage>
</organism>
<accession>A0A942XBL6</accession>
<comment type="caution">
    <text evidence="1">The sequence shown here is derived from an EMBL/GenBank/DDBJ whole genome shotgun (WGS) entry which is preliminary data.</text>
</comment>
<dbReference type="AlphaFoldDB" id="A0A942XBL6"/>
<evidence type="ECO:0000313" key="2">
    <source>
        <dbReference type="Proteomes" id="UP000759590"/>
    </source>
</evidence>
<feature type="non-terminal residue" evidence="1">
    <location>
        <position position="1"/>
    </location>
</feature>